<sequence length="105" mass="12378">MGLDQAKRRKRWKRRKEKNSFENFPYPNVRMPIYDIQTHDSKKALLLNLTGEIKEGLCEPTTQAKLFYTGLDLESRSPSDNVGTDIHDLLIRDKKQNGEERREKM</sequence>
<dbReference type="EMBL" id="CAWUPB010001159">
    <property type="protein sequence ID" value="CAK7339963.1"/>
    <property type="molecule type" value="Genomic_DNA"/>
</dbReference>
<gene>
    <name evidence="2" type="ORF">DCAF_LOCUS15041</name>
</gene>
<protein>
    <submittedName>
        <fullName evidence="2">Uncharacterized protein</fullName>
    </submittedName>
</protein>
<keyword evidence="3" id="KW-1185">Reference proteome</keyword>
<comment type="caution">
    <text evidence="2">The sequence shown here is derived from an EMBL/GenBank/DDBJ whole genome shotgun (WGS) entry which is preliminary data.</text>
</comment>
<organism evidence="2 3">
    <name type="scientific">Dovyalis caffra</name>
    <dbReference type="NCBI Taxonomy" id="77055"/>
    <lineage>
        <taxon>Eukaryota</taxon>
        <taxon>Viridiplantae</taxon>
        <taxon>Streptophyta</taxon>
        <taxon>Embryophyta</taxon>
        <taxon>Tracheophyta</taxon>
        <taxon>Spermatophyta</taxon>
        <taxon>Magnoliopsida</taxon>
        <taxon>eudicotyledons</taxon>
        <taxon>Gunneridae</taxon>
        <taxon>Pentapetalae</taxon>
        <taxon>rosids</taxon>
        <taxon>fabids</taxon>
        <taxon>Malpighiales</taxon>
        <taxon>Salicaceae</taxon>
        <taxon>Flacourtieae</taxon>
        <taxon>Dovyalis</taxon>
    </lineage>
</organism>
<feature type="region of interest" description="Disordered" evidence="1">
    <location>
        <begin position="1"/>
        <end position="24"/>
    </location>
</feature>
<accession>A0AAV1RV69</accession>
<reference evidence="2 3" key="1">
    <citation type="submission" date="2024-01" db="EMBL/GenBank/DDBJ databases">
        <authorList>
            <person name="Waweru B."/>
        </authorList>
    </citation>
    <scope>NUCLEOTIDE SEQUENCE [LARGE SCALE GENOMIC DNA]</scope>
</reference>
<evidence type="ECO:0000313" key="3">
    <source>
        <dbReference type="Proteomes" id="UP001314170"/>
    </source>
</evidence>
<dbReference type="Proteomes" id="UP001314170">
    <property type="component" value="Unassembled WGS sequence"/>
</dbReference>
<evidence type="ECO:0000313" key="2">
    <source>
        <dbReference type="EMBL" id="CAK7339963.1"/>
    </source>
</evidence>
<proteinExistence type="predicted"/>
<dbReference type="AlphaFoldDB" id="A0AAV1RV69"/>
<name>A0AAV1RV69_9ROSI</name>
<evidence type="ECO:0000256" key="1">
    <source>
        <dbReference type="SAM" id="MobiDB-lite"/>
    </source>
</evidence>
<feature type="compositionally biased region" description="Basic residues" evidence="1">
    <location>
        <begin position="7"/>
        <end position="17"/>
    </location>
</feature>